<evidence type="ECO:0000256" key="1">
    <source>
        <dbReference type="SAM" id="Coils"/>
    </source>
</evidence>
<dbReference type="AlphaFoldDB" id="A0A1E3X2F3"/>
<gene>
    <name evidence="3" type="ORF">SCARUB_05112</name>
</gene>
<feature type="non-terminal residue" evidence="3">
    <location>
        <position position="728"/>
    </location>
</feature>
<feature type="coiled-coil region" evidence="1">
    <location>
        <begin position="535"/>
        <end position="583"/>
    </location>
</feature>
<reference evidence="3 4" key="1">
    <citation type="submission" date="2016-07" db="EMBL/GenBank/DDBJ databases">
        <title>Draft genome of Scalindua rubra, obtained from a brine-seawater interface in the Red Sea, sheds light on salt adaptation in anammox bacteria.</title>
        <authorList>
            <person name="Speth D.R."/>
            <person name="Lagkouvardos I."/>
            <person name="Wang Y."/>
            <person name="Qian P.-Y."/>
            <person name="Dutilh B.E."/>
            <person name="Jetten M.S."/>
        </authorList>
    </citation>
    <scope>NUCLEOTIDE SEQUENCE [LARGE SCALE GENOMIC DNA]</scope>
    <source>
        <strain evidence="3">BSI-1</strain>
    </source>
</reference>
<evidence type="ECO:0000256" key="2">
    <source>
        <dbReference type="SAM" id="MobiDB-lite"/>
    </source>
</evidence>
<comment type="caution">
    <text evidence="3">The sequence shown here is derived from an EMBL/GenBank/DDBJ whole genome shotgun (WGS) entry which is preliminary data.</text>
</comment>
<evidence type="ECO:0000313" key="3">
    <source>
        <dbReference type="EMBL" id="ODS29785.1"/>
    </source>
</evidence>
<dbReference type="Proteomes" id="UP000094056">
    <property type="component" value="Unassembled WGS sequence"/>
</dbReference>
<feature type="compositionally biased region" description="Basic and acidic residues" evidence="2">
    <location>
        <begin position="584"/>
        <end position="595"/>
    </location>
</feature>
<organism evidence="3 4">
    <name type="scientific">Candidatus Scalindua rubra</name>
    <dbReference type="NCBI Taxonomy" id="1872076"/>
    <lineage>
        <taxon>Bacteria</taxon>
        <taxon>Pseudomonadati</taxon>
        <taxon>Planctomycetota</taxon>
        <taxon>Candidatus Brocadiia</taxon>
        <taxon>Candidatus Brocadiales</taxon>
        <taxon>Candidatus Scalinduaceae</taxon>
        <taxon>Candidatus Scalindua</taxon>
    </lineage>
</organism>
<feature type="region of interest" description="Disordered" evidence="2">
    <location>
        <begin position="584"/>
        <end position="604"/>
    </location>
</feature>
<keyword evidence="1" id="KW-0175">Coiled coil</keyword>
<sequence length="728" mass="85385">MNFTKTERQEKILKLFNDVEKSGLTVKEYFKSQHAPIGIAQYFRLKKNYAKQGVDGLEDQRHAGNAREMTAEQIELIHGTLSYNRHLTSQSLQQELYNQWKIELTRCRIDQFRQQFKLTRIKSKTKKQEILQFAGIEIFSALAQHVGILEHWNTTIQKRLQKVMEAQPQKIKRDGDHIWARNRNGTFSVRYNRLSKVRHTKFASITDKVKNKDFSRLSLSQITVDVLNRKNLAVTLLPLVTNNGATRNINTPLGNALQYGCGYNYKNATIDKYLRELKYLQVSEDLIDCNARFWHQFWKRYDPQDHKVACYYIDGNVKPLWSSKRCRKGKVTMPGRVMGCLEQVIIHDGPGRPMYLRTFSGNADLRKNALRTMDELDALLNEEQPPRTKKSRCSRVLIIDGAGNAVETLRAFSASEYYYITILDTNQIQSRKFKHLQIPQRYQHGPGASLTDCRIELIDSKEPKYIYESRAIHVKWDNGKECCLVTSIPETIFDASEVVKAYFDRWPYCEKQYAMMKASTCFYQVVGYGKKLVPDEKMLEKIKNLQIDLRQLQTELAVPLSQITVEEKKLQALFEKERRLKERSKINKDGQREQSQRNQKNLKSCQRDIGRIQRKITTIEEPFKKQFNVLRKQSKEFARIQGKRKVYHVDVELDQLMTSFRLTFANLLVFFVKEILDNTPIEMNTLIQSILFLFGKFEHLPDRRKVYINKNEKDPQFMKKLQKGLSRL</sequence>
<proteinExistence type="predicted"/>
<name>A0A1E3X2F3_9BACT</name>
<dbReference type="EMBL" id="MAYW01000373">
    <property type="protein sequence ID" value="ODS29785.1"/>
    <property type="molecule type" value="Genomic_DNA"/>
</dbReference>
<evidence type="ECO:0000313" key="4">
    <source>
        <dbReference type="Proteomes" id="UP000094056"/>
    </source>
</evidence>
<protein>
    <submittedName>
        <fullName evidence="3">Uncharacterized protein</fullName>
    </submittedName>
</protein>
<accession>A0A1E3X2F3</accession>